<evidence type="ECO:0000313" key="1">
    <source>
        <dbReference type="EMBL" id="ORX66528.1"/>
    </source>
</evidence>
<name>A0A1Y1VZ35_9FUNG</name>
<reference evidence="1 2" key="1">
    <citation type="submission" date="2016-07" db="EMBL/GenBank/DDBJ databases">
        <title>Pervasive Adenine N6-methylation of Active Genes in Fungi.</title>
        <authorList>
            <consortium name="DOE Joint Genome Institute"/>
            <person name="Mondo S.J."/>
            <person name="Dannebaum R.O."/>
            <person name="Kuo R.C."/>
            <person name="Labutti K."/>
            <person name="Haridas S."/>
            <person name="Kuo A."/>
            <person name="Salamov A."/>
            <person name="Ahrendt S.R."/>
            <person name="Lipzen A."/>
            <person name="Sullivan W."/>
            <person name="Andreopoulos W.B."/>
            <person name="Clum A."/>
            <person name="Lindquist E."/>
            <person name="Daum C."/>
            <person name="Ramamoorthy G.K."/>
            <person name="Gryganskyi A."/>
            <person name="Culley D."/>
            <person name="Magnuson J.K."/>
            <person name="James T.Y."/>
            <person name="O'Malley M.A."/>
            <person name="Stajich J.E."/>
            <person name="Spatafora J.W."/>
            <person name="Visel A."/>
            <person name="Grigoriev I.V."/>
        </authorList>
    </citation>
    <scope>NUCLEOTIDE SEQUENCE [LARGE SCALE GENOMIC DNA]</scope>
    <source>
        <strain evidence="1 2">ATCC 12442</strain>
    </source>
</reference>
<keyword evidence="2" id="KW-1185">Reference proteome</keyword>
<organism evidence="1 2">
    <name type="scientific">Linderina pennispora</name>
    <dbReference type="NCBI Taxonomy" id="61395"/>
    <lineage>
        <taxon>Eukaryota</taxon>
        <taxon>Fungi</taxon>
        <taxon>Fungi incertae sedis</taxon>
        <taxon>Zoopagomycota</taxon>
        <taxon>Kickxellomycotina</taxon>
        <taxon>Kickxellomycetes</taxon>
        <taxon>Kickxellales</taxon>
        <taxon>Kickxellaceae</taxon>
        <taxon>Linderina</taxon>
    </lineage>
</organism>
<sequence length="69" mass="7590">MAAWPEKLSVLHIRRQTSVHRCHRLSGTTHHPLLSSSALRQRCLNPPATILQCPAKPAAGIQSEGTDQK</sequence>
<comment type="caution">
    <text evidence="1">The sequence shown here is derived from an EMBL/GenBank/DDBJ whole genome shotgun (WGS) entry which is preliminary data.</text>
</comment>
<dbReference type="GeneID" id="63805196"/>
<dbReference type="Proteomes" id="UP000193922">
    <property type="component" value="Unassembled WGS sequence"/>
</dbReference>
<proteinExistence type="predicted"/>
<dbReference type="RefSeq" id="XP_040740516.1">
    <property type="nucleotide sequence ID" value="XM_040888548.1"/>
</dbReference>
<dbReference type="EMBL" id="MCFD01000015">
    <property type="protein sequence ID" value="ORX66528.1"/>
    <property type="molecule type" value="Genomic_DNA"/>
</dbReference>
<gene>
    <name evidence="1" type="ORF">DL89DRAFT_270051</name>
</gene>
<dbReference type="AlphaFoldDB" id="A0A1Y1VZ35"/>
<evidence type="ECO:0000313" key="2">
    <source>
        <dbReference type="Proteomes" id="UP000193922"/>
    </source>
</evidence>
<protein>
    <submittedName>
        <fullName evidence="1">Uncharacterized protein</fullName>
    </submittedName>
</protein>
<accession>A0A1Y1VZ35</accession>